<sequence>MCSLNSHLSTTKTMSNQASERLKQNAERIMQLWEKRVRDEVSASTHQDSLVLQDSLPLYLNQLIEALSDRMVRTFTQITDNQVESTRIGKQHGHERAGYADYSMSHLILEYHILRQVIFQVLEEEAPLGVEDRDIIIGSIEQAVNDAATQFSETLRDIQELFMVTLTHDLRGPLNVVKLGTQLTLRRLERGDSHIDVAARMLGAVNRLDLMIQDLLDASRLRAGQSLKMKFEECNLEGLLEDVAEDLSFAYGERFVVVSDADIRTYCSRKEIRRVIENLAINAVKYGDPSTPITLTLQQTETQINLTIHNQGKPISLDAQSILFQQFRRTISAEDQTGWGLGLFLAKSITEAHQGTLEVESGEGQGTSFIIKLPKVML</sequence>
<evidence type="ECO:0000256" key="9">
    <source>
        <dbReference type="ARBA" id="ARBA00022777"/>
    </source>
</evidence>
<evidence type="ECO:0000256" key="14">
    <source>
        <dbReference type="SAM" id="MobiDB-lite"/>
    </source>
</evidence>
<dbReference type="SUPFAM" id="SSF47384">
    <property type="entry name" value="Homodimeric domain of signal transducing histidine kinase"/>
    <property type="match status" value="1"/>
</dbReference>
<dbReference type="InterPro" id="IPR003594">
    <property type="entry name" value="HATPase_dom"/>
</dbReference>
<evidence type="ECO:0000256" key="12">
    <source>
        <dbReference type="ARBA" id="ARBA00023012"/>
    </source>
</evidence>
<evidence type="ECO:0000256" key="6">
    <source>
        <dbReference type="ARBA" id="ARBA00022679"/>
    </source>
</evidence>
<feature type="region of interest" description="Disordered" evidence="14">
    <location>
        <begin position="1"/>
        <end position="20"/>
    </location>
</feature>
<dbReference type="InterPro" id="IPR003661">
    <property type="entry name" value="HisK_dim/P_dom"/>
</dbReference>
<dbReference type="GO" id="GO:0005886">
    <property type="term" value="C:plasma membrane"/>
    <property type="evidence" value="ECO:0007669"/>
    <property type="project" value="UniProtKB-SubCell"/>
</dbReference>
<dbReference type="EMBL" id="CZDF01000132">
    <property type="protein sequence ID" value="CUR30642.1"/>
    <property type="molecule type" value="Genomic_DNA"/>
</dbReference>
<dbReference type="PANTHER" id="PTHR45528">
    <property type="entry name" value="SENSOR HISTIDINE KINASE CPXA"/>
    <property type="match status" value="1"/>
</dbReference>
<evidence type="ECO:0000256" key="1">
    <source>
        <dbReference type="ARBA" id="ARBA00000085"/>
    </source>
</evidence>
<gene>
    <name evidence="16" type="ORF">PL9214290232</name>
</gene>
<evidence type="ECO:0000256" key="4">
    <source>
        <dbReference type="ARBA" id="ARBA00022475"/>
    </source>
</evidence>
<dbReference type="Gene3D" id="3.30.565.10">
    <property type="entry name" value="Histidine kinase-like ATPase, C-terminal domain"/>
    <property type="match status" value="1"/>
</dbReference>
<name>A0A1J1LF70_9CYAN</name>
<keyword evidence="13" id="KW-0472">Membrane</keyword>
<feature type="compositionally biased region" description="Polar residues" evidence="14">
    <location>
        <begin position="1"/>
        <end position="19"/>
    </location>
</feature>
<keyword evidence="6" id="KW-0808">Transferase</keyword>
<evidence type="ECO:0000256" key="7">
    <source>
        <dbReference type="ARBA" id="ARBA00022692"/>
    </source>
</evidence>
<organism evidence="16 17">
    <name type="scientific">Planktothrix tepida PCC 9214</name>
    <dbReference type="NCBI Taxonomy" id="671072"/>
    <lineage>
        <taxon>Bacteria</taxon>
        <taxon>Bacillati</taxon>
        <taxon>Cyanobacteriota</taxon>
        <taxon>Cyanophyceae</taxon>
        <taxon>Oscillatoriophycideae</taxon>
        <taxon>Oscillatoriales</taxon>
        <taxon>Microcoleaceae</taxon>
        <taxon>Planktothrix</taxon>
    </lineage>
</organism>
<dbReference type="Proteomes" id="UP000184315">
    <property type="component" value="Unassembled WGS sequence"/>
</dbReference>
<keyword evidence="17" id="KW-1185">Reference proteome</keyword>
<keyword evidence="4" id="KW-1003">Cell membrane</keyword>
<keyword evidence="8" id="KW-0547">Nucleotide-binding</keyword>
<keyword evidence="11" id="KW-1133">Transmembrane helix</keyword>
<reference evidence="17" key="1">
    <citation type="submission" date="2015-10" db="EMBL/GenBank/DDBJ databases">
        <authorList>
            <person name="Regsiter A."/>
            <person name="william w."/>
        </authorList>
    </citation>
    <scope>NUCLEOTIDE SEQUENCE [LARGE SCALE GENOMIC DNA]</scope>
</reference>
<dbReference type="SMART" id="SM00388">
    <property type="entry name" value="HisKA"/>
    <property type="match status" value="1"/>
</dbReference>
<dbReference type="EC" id="2.7.13.3" evidence="3"/>
<evidence type="ECO:0000256" key="3">
    <source>
        <dbReference type="ARBA" id="ARBA00012438"/>
    </source>
</evidence>
<dbReference type="InterPro" id="IPR036890">
    <property type="entry name" value="HATPase_C_sf"/>
</dbReference>
<dbReference type="AlphaFoldDB" id="A0A1J1LF70"/>
<evidence type="ECO:0000259" key="15">
    <source>
        <dbReference type="PROSITE" id="PS50109"/>
    </source>
</evidence>
<evidence type="ECO:0000256" key="5">
    <source>
        <dbReference type="ARBA" id="ARBA00022553"/>
    </source>
</evidence>
<dbReference type="InterPro" id="IPR050398">
    <property type="entry name" value="HssS/ArlS-like"/>
</dbReference>
<dbReference type="PANTHER" id="PTHR45528:SF1">
    <property type="entry name" value="SENSOR HISTIDINE KINASE CPXA"/>
    <property type="match status" value="1"/>
</dbReference>
<evidence type="ECO:0000256" key="2">
    <source>
        <dbReference type="ARBA" id="ARBA00004651"/>
    </source>
</evidence>
<keyword evidence="5" id="KW-0597">Phosphoprotein</keyword>
<accession>A0A1J1LF70</accession>
<evidence type="ECO:0000256" key="13">
    <source>
        <dbReference type="ARBA" id="ARBA00023136"/>
    </source>
</evidence>
<keyword evidence="12" id="KW-0902">Two-component regulatory system</keyword>
<dbReference type="Gene3D" id="1.10.287.130">
    <property type="match status" value="1"/>
</dbReference>
<keyword evidence="9 16" id="KW-0418">Kinase</keyword>
<dbReference type="CDD" id="cd00082">
    <property type="entry name" value="HisKA"/>
    <property type="match status" value="1"/>
</dbReference>
<evidence type="ECO:0000256" key="8">
    <source>
        <dbReference type="ARBA" id="ARBA00022741"/>
    </source>
</evidence>
<dbReference type="GO" id="GO:0005524">
    <property type="term" value="F:ATP binding"/>
    <property type="evidence" value="ECO:0007669"/>
    <property type="project" value="UniProtKB-KW"/>
</dbReference>
<evidence type="ECO:0000313" key="17">
    <source>
        <dbReference type="Proteomes" id="UP000184315"/>
    </source>
</evidence>
<dbReference type="SUPFAM" id="SSF55874">
    <property type="entry name" value="ATPase domain of HSP90 chaperone/DNA topoisomerase II/histidine kinase"/>
    <property type="match status" value="1"/>
</dbReference>
<dbReference type="Pfam" id="PF02518">
    <property type="entry name" value="HATPase_c"/>
    <property type="match status" value="1"/>
</dbReference>
<proteinExistence type="predicted"/>
<dbReference type="PROSITE" id="PS50109">
    <property type="entry name" value="HIS_KIN"/>
    <property type="match status" value="1"/>
</dbReference>
<feature type="domain" description="Histidine kinase" evidence="15">
    <location>
        <begin position="165"/>
        <end position="377"/>
    </location>
</feature>
<comment type="catalytic activity">
    <reaction evidence="1">
        <text>ATP + protein L-histidine = ADP + protein N-phospho-L-histidine.</text>
        <dbReference type="EC" id="2.7.13.3"/>
    </reaction>
</comment>
<evidence type="ECO:0000256" key="10">
    <source>
        <dbReference type="ARBA" id="ARBA00022840"/>
    </source>
</evidence>
<comment type="subcellular location">
    <subcellularLocation>
        <location evidence="2">Cell membrane</location>
        <topology evidence="2">Multi-pass membrane protein</topology>
    </subcellularLocation>
</comment>
<dbReference type="InterPro" id="IPR004358">
    <property type="entry name" value="Sig_transdc_His_kin-like_C"/>
</dbReference>
<dbReference type="GO" id="GO:0000155">
    <property type="term" value="F:phosphorelay sensor kinase activity"/>
    <property type="evidence" value="ECO:0007669"/>
    <property type="project" value="InterPro"/>
</dbReference>
<dbReference type="SMART" id="SM00387">
    <property type="entry name" value="HATPase_c"/>
    <property type="match status" value="1"/>
</dbReference>
<dbReference type="InterPro" id="IPR005467">
    <property type="entry name" value="His_kinase_dom"/>
</dbReference>
<keyword evidence="7" id="KW-0812">Transmembrane</keyword>
<evidence type="ECO:0000256" key="11">
    <source>
        <dbReference type="ARBA" id="ARBA00022989"/>
    </source>
</evidence>
<evidence type="ECO:0000313" key="16">
    <source>
        <dbReference type="EMBL" id="CUR30642.1"/>
    </source>
</evidence>
<dbReference type="STRING" id="671072.PL9214290232"/>
<keyword evidence="10" id="KW-0067">ATP-binding</keyword>
<dbReference type="Pfam" id="PF00512">
    <property type="entry name" value="HisKA"/>
    <property type="match status" value="1"/>
</dbReference>
<protein>
    <recommendedName>
        <fullName evidence="3">histidine kinase</fullName>
        <ecNumber evidence="3">2.7.13.3</ecNumber>
    </recommendedName>
</protein>
<dbReference type="PRINTS" id="PR00344">
    <property type="entry name" value="BCTRLSENSOR"/>
</dbReference>
<dbReference type="InterPro" id="IPR036097">
    <property type="entry name" value="HisK_dim/P_sf"/>
</dbReference>